<evidence type="ECO:0000313" key="4">
    <source>
        <dbReference type="Proteomes" id="UP000633136"/>
    </source>
</evidence>
<dbReference type="PANTHER" id="PTHR42993:SF1">
    <property type="entry name" value="MAOC-LIKE DEHYDRATASE DOMAIN-CONTAINING PROTEIN"/>
    <property type="match status" value="1"/>
</dbReference>
<dbReference type="EMBL" id="BMIS01000002">
    <property type="protein sequence ID" value="GGE63322.1"/>
    <property type="molecule type" value="Genomic_DNA"/>
</dbReference>
<keyword evidence="4" id="KW-1185">Reference proteome</keyword>
<reference evidence="3" key="2">
    <citation type="submission" date="2020-09" db="EMBL/GenBank/DDBJ databases">
        <authorList>
            <person name="Sun Q."/>
            <person name="Zhou Y."/>
        </authorList>
    </citation>
    <scope>NUCLEOTIDE SEQUENCE</scope>
    <source>
        <strain evidence="3">CGMCC 1.15388</strain>
    </source>
</reference>
<dbReference type="InterPro" id="IPR039375">
    <property type="entry name" value="NodN-like"/>
</dbReference>
<comment type="similarity">
    <text evidence="1">Belongs to the enoyl-CoA hydratase/isomerase family.</text>
</comment>
<dbReference type="Gene3D" id="3.10.129.10">
    <property type="entry name" value="Hotdog Thioesterase"/>
    <property type="match status" value="1"/>
</dbReference>
<evidence type="ECO:0000259" key="2">
    <source>
        <dbReference type="Pfam" id="PF01575"/>
    </source>
</evidence>
<feature type="domain" description="MaoC-like" evidence="2">
    <location>
        <begin position="21"/>
        <end position="124"/>
    </location>
</feature>
<dbReference type="InterPro" id="IPR002539">
    <property type="entry name" value="MaoC-like_dom"/>
</dbReference>
<gene>
    <name evidence="3" type="ORF">GCM10011401_08050</name>
</gene>
<organism evidence="3 4">
    <name type="scientific">Nesterenkonia cremea</name>
    <dbReference type="NCBI Taxonomy" id="1882340"/>
    <lineage>
        <taxon>Bacteria</taxon>
        <taxon>Bacillati</taxon>
        <taxon>Actinomycetota</taxon>
        <taxon>Actinomycetes</taxon>
        <taxon>Micrococcales</taxon>
        <taxon>Micrococcaceae</taxon>
        <taxon>Nesterenkonia</taxon>
    </lineage>
</organism>
<dbReference type="AlphaFoldDB" id="A0A917ANA9"/>
<dbReference type="PANTHER" id="PTHR42993">
    <property type="entry name" value="MAOC-LIKE DEHYDRATASE DOMAIN-CONTAINING PROTEIN"/>
    <property type="match status" value="1"/>
</dbReference>
<protein>
    <submittedName>
        <fullName evidence="3">MaoC family dehydratase</fullName>
    </submittedName>
</protein>
<proteinExistence type="inferred from homology"/>
<dbReference type="RefSeq" id="WP_188682886.1">
    <property type="nucleotide sequence ID" value="NZ_BMIS01000002.1"/>
</dbReference>
<dbReference type="InterPro" id="IPR029069">
    <property type="entry name" value="HotDog_dom_sf"/>
</dbReference>
<dbReference type="Pfam" id="PF01575">
    <property type="entry name" value="MaoC_dehydratas"/>
    <property type="match status" value="1"/>
</dbReference>
<dbReference type="SUPFAM" id="SSF54637">
    <property type="entry name" value="Thioesterase/thiol ester dehydrase-isomerase"/>
    <property type="match status" value="1"/>
</dbReference>
<dbReference type="CDD" id="cd03450">
    <property type="entry name" value="NodN"/>
    <property type="match status" value="1"/>
</dbReference>
<accession>A0A917ANA9</accession>
<evidence type="ECO:0000313" key="3">
    <source>
        <dbReference type="EMBL" id="GGE63322.1"/>
    </source>
</evidence>
<comment type="caution">
    <text evidence="3">The sequence shown here is derived from an EMBL/GenBank/DDBJ whole genome shotgun (WGS) entry which is preliminary data.</text>
</comment>
<evidence type="ECO:0000256" key="1">
    <source>
        <dbReference type="ARBA" id="ARBA00005254"/>
    </source>
</evidence>
<reference evidence="3" key="1">
    <citation type="journal article" date="2014" name="Int. J. Syst. Evol. Microbiol.">
        <title>Complete genome sequence of Corynebacterium casei LMG S-19264T (=DSM 44701T), isolated from a smear-ripened cheese.</title>
        <authorList>
            <consortium name="US DOE Joint Genome Institute (JGI-PGF)"/>
            <person name="Walter F."/>
            <person name="Albersmeier A."/>
            <person name="Kalinowski J."/>
            <person name="Ruckert C."/>
        </authorList>
    </citation>
    <scope>NUCLEOTIDE SEQUENCE</scope>
    <source>
        <strain evidence="3">CGMCC 1.15388</strain>
    </source>
</reference>
<name>A0A917ANA9_9MICC</name>
<dbReference type="Proteomes" id="UP000633136">
    <property type="component" value="Unassembled WGS sequence"/>
</dbReference>
<sequence>MAEAAENRLSVTVDQLPDLKGADFGPSSWQTITQEDIQQYADVSGDHNPIHTDPEAAAKSPFGTVVAHGYLTLSRVVPLMAEVFEVTELSSGINYGLDKLRFPAPVPAGGRIRIRGTVTEVTEIPGGYQVHADLTWDVEGSDKPACAAKQVLRYYR</sequence>